<dbReference type="Pfam" id="PF13419">
    <property type="entry name" value="HAD_2"/>
    <property type="match status" value="1"/>
</dbReference>
<dbReference type="InterPro" id="IPR050155">
    <property type="entry name" value="HAD-like_hydrolase_sf"/>
</dbReference>
<evidence type="ECO:0008006" key="3">
    <source>
        <dbReference type="Google" id="ProtNLM"/>
    </source>
</evidence>
<comment type="caution">
    <text evidence="1">The sequence shown here is derived from an EMBL/GenBank/DDBJ whole genome shotgun (WGS) entry which is preliminary data.</text>
</comment>
<proteinExistence type="predicted"/>
<dbReference type="PANTHER" id="PTHR43434:SF1">
    <property type="entry name" value="PHOSPHOGLYCOLATE PHOSPHATASE"/>
    <property type="match status" value="1"/>
</dbReference>
<dbReference type="GO" id="GO:0008967">
    <property type="term" value="F:phosphoglycolate phosphatase activity"/>
    <property type="evidence" value="ECO:0007669"/>
    <property type="project" value="TreeGrafter"/>
</dbReference>
<evidence type="ECO:0000313" key="2">
    <source>
        <dbReference type="Proteomes" id="UP000242972"/>
    </source>
</evidence>
<evidence type="ECO:0000313" key="1">
    <source>
        <dbReference type="EMBL" id="PSR34118.1"/>
    </source>
</evidence>
<dbReference type="EMBL" id="PXYW01000012">
    <property type="protein sequence ID" value="PSR34118.1"/>
    <property type="molecule type" value="Genomic_DNA"/>
</dbReference>
<dbReference type="InterPro" id="IPR006439">
    <property type="entry name" value="HAD-SF_hydro_IA"/>
</dbReference>
<dbReference type="Gene3D" id="3.40.50.1000">
    <property type="entry name" value="HAD superfamily/HAD-like"/>
    <property type="match status" value="1"/>
</dbReference>
<dbReference type="GO" id="GO:0006281">
    <property type="term" value="P:DNA repair"/>
    <property type="evidence" value="ECO:0007669"/>
    <property type="project" value="TreeGrafter"/>
</dbReference>
<gene>
    <name evidence="1" type="ORF">C7B46_06885</name>
</gene>
<dbReference type="NCBIfam" id="TIGR01509">
    <property type="entry name" value="HAD-SF-IA-v3"/>
    <property type="match status" value="1"/>
</dbReference>
<dbReference type="SFLD" id="SFLDS00003">
    <property type="entry name" value="Haloacid_Dehalogenase"/>
    <property type="match status" value="1"/>
</dbReference>
<dbReference type="Proteomes" id="UP000242972">
    <property type="component" value="Unassembled WGS sequence"/>
</dbReference>
<dbReference type="InterPro" id="IPR023198">
    <property type="entry name" value="PGP-like_dom2"/>
</dbReference>
<accession>A0A2T2XI44</accession>
<name>A0A2T2XI44_9FIRM</name>
<dbReference type="SFLD" id="SFLDG01129">
    <property type="entry name" value="C1.5:_HAD__Beta-PGM__Phosphata"/>
    <property type="match status" value="1"/>
</dbReference>
<dbReference type="Gene3D" id="1.10.150.240">
    <property type="entry name" value="Putative phosphatase, domain 2"/>
    <property type="match status" value="1"/>
</dbReference>
<dbReference type="InterPro" id="IPR036412">
    <property type="entry name" value="HAD-like_sf"/>
</dbReference>
<dbReference type="InterPro" id="IPR023214">
    <property type="entry name" value="HAD_sf"/>
</dbReference>
<dbReference type="AlphaFoldDB" id="A0A2T2XI44"/>
<dbReference type="NCBIfam" id="TIGR01549">
    <property type="entry name" value="HAD-SF-IA-v1"/>
    <property type="match status" value="1"/>
</dbReference>
<dbReference type="InterPro" id="IPR041492">
    <property type="entry name" value="HAD_2"/>
</dbReference>
<sequence length="256" mass="28373">MCLFHRTRRCRVIIRPLICFGSYQTSIQGILFDKDGVLFDAYALCDSLHKTRRHLLTALHGPWAGELYDQTMDVTDTISMNGAAMIASLEEATTLMTHVIHQASKQPWDACRQEARWLTKEADALVDISSVPPIPGAIQALKTLKQHHVLIGIVTGDNRQRTQQQLKNWGLDSYVDAIVTADDVTQQKPDPQSLNQALAALHLEVFQAIMVGDSINDYRMAHAVGMPMVAIGYAIDTLNDTVQAILPDLQSVVVSQ</sequence>
<dbReference type="PANTHER" id="PTHR43434">
    <property type="entry name" value="PHOSPHOGLYCOLATE PHOSPHATASE"/>
    <property type="match status" value="1"/>
</dbReference>
<organism evidence="1 2">
    <name type="scientific">Sulfobacillus benefaciens</name>
    <dbReference type="NCBI Taxonomy" id="453960"/>
    <lineage>
        <taxon>Bacteria</taxon>
        <taxon>Bacillati</taxon>
        <taxon>Bacillota</taxon>
        <taxon>Clostridia</taxon>
        <taxon>Eubacteriales</taxon>
        <taxon>Clostridiales Family XVII. Incertae Sedis</taxon>
        <taxon>Sulfobacillus</taxon>
    </lineage>
</organism>
<reference evidence="1 2" key="1">
    <citation type="journal article" date="2014" name="BMC Genomics">
        <title>Comparison of environmental and isolate Sulfobacillus genomes reveals diverse carbon, sulfur, nitrogen, and hydrogen metabolisms.</title>
        <authorList>
            <person name="Justice N.B."/>
            <person name="Norman A."/>
            <person name="Brown C.T."/>
            <person name="Singh A."/>
            <person name="Thomas B.C."/>
            <person name="Banfield J.F."/>
        </authorList>
    </citation>
    <scope>NUCLEOTIDE SEQUENCE [LARGE SCALE GENOMIC DNA]</scope>
    <source>
        <strain evidence="1">AMDSBA4</strain>
    </source>
</reference>
<dbReference type="SUPFAM" id="SSF56784">
    <property type="entry name" value="HAD-like"/>
    <property type="match status" value="1"/>
</dbReference>
<protein>
    <recommendedName>
        <fullName evidence="3">HAD family hydrolase</fullName>
    </recommendedName>
</protein>